<dbReference type="InterPro" id="IPR036388">
    <property type="entry name" value="WH-like_DNA-bd_sf"/>
</dbReference>
<dbReference type="GO" id="GO:0003700">
    <property type="term" value="F:DNA-binding transcription factor activity"/>
    <property type="evidence" value="ECO:0007669"/>
    <property type="project" value="InterPro"/>
</dbReference>
<name>A0A1I6FI71_9PSEU</name>
<dbReference type="Pfam" id="PF00126">
    <property type="entry name" value="HTH_1"/>
    <property type="match status" value="1"/>
</dbReference>
<evidence type="ECO:0000259" key="5">
    <source>
        <dbReference type="PROSITE" id="PS50931"/>
    </source>
</evidence>
<feature type="domain" description="HTH lysR-type" evidence="5">
    <location>
        <begin position="4"/>
        <end position="61"/>
    </location>
</feature>
<evidence type="ECO:0000256" key="1">
    <source>
        <dbReference type="ARBA" id="ARBA00009437"/>
    </source>
</evidence>
<dbReference type="GO" id="GO:0032993">
    <property type="term" value="C:protein-DNA complex"/>
    <property type="evidence" value="ECO:0007669"/>
    <property type="project" value="TreeGrafter"/>
</dbReference>
<dbReference type="InterPro" id="IPR036390">
    <property type="entry name" value="WH_DNA-bd_sf"/>
</dbReference>
<dbReference type="Proteomes" id="UP000198583">
    <property type="component" value="Unassembled WGS sequence"/>
</dbReference>
<keyword evidence="2" id="KW-0805">Transcription regulation</keyword>
<dbReference type="PROSITE" id="PS50931">
    <property type="entry name" value="HTH_LYSR"/>
    <property type="match status" value="1"/>
</dbReference>
<dbReference type="Gene3D" id="1.10.10.10">
    <property type="entry name" value="Winged helix-like DNA-binding domain superfamily/Winged helix DNA-binding domain"/>
    <property type="match status" value="1"/>
</dbReference>
<dbReference type="STRING" id="84724.SAMN04488564_120114"/>
<keyword evidence="4" id="KW-0804">Transcription</keyword>
<comment type="similarity">
    <text evidence="1">Belongs to the LysR transcriptional regulatory family.</text>
</comment>
<dbReference type="AlphaFoldDB" id="A0A1I6FI71"/>
<keyword evidence="3" id="KW-0238">DNA-binding</keyword>
<dbReference type="FunFam" id="1.10.10.10:FF:000001">
    <property type="entry name" value="LysR family transcriptional regulator"/>
    <property type="match status" value="1"/>
</dbReference>
<evidence type="ECO:0000256" key="3">
    <source>
        <dbReference type="ARBA" id="ARBA00023125"/>
    </source>
</evidence>
<dbReference type="SUPFAM" id="SSF46785">
    <property type="entry name" value="Winged helix' DNA-binding domain"/>
    <property type="match status" value="1"/>
</dbReference>
<evidence type="ECO:0000256" key="2">
    <source>
        <dbReference type="ARBA" id="ARBA00023015"/>
    </source>
</evidence>
<reference evidence="7" key="1">
    <citation type="submission" date="2016-10" db="EMBL/GenBank/DDBJ databases">
        <authorList>
            <person name="Varghese N."/>
            <person name="Submissions S."/>
        </authorList>
    </citation>
    <scope>NUCLEOTIDE SEQUENCE [LARGE SCALE GENOMIC DNA]</scope>
    <source>
        <strain evidence="7">DSM 44232</strain>
    </source>
</reference>
<sequence length="308" mass="33857">MRGVELRQLRYFLAVAEELHFGRAAARLLIAGPSLSQQIKALERDLGVPLFARDRRTVALTSAGAALVPEVRALLERADELQRHARQLSGSRPVRIGYVNWLPPDLTARTAGVAQLYVDAWVVPSHQQAARVADGSLDLAVCWIRRSEAAQLGLQAQLLGADRLYAVAVGTDTSPVQAKDIAVLVDDDVTSWQSWNDYAEEFARDTGCAVRRIHNGAITGPAFFDHVRVCTTPVLNSPKGQTTPLPPDLVQRPVVDPEVVWTWSLVRREDEERADVIAAADAIVRNVGDLGLDRVWLPSDDPYRALRG</sequence>
<gene>
    <name evidence="6" type="ORF">SAMN04488564_120114</name>
</gene>
<dbReference type="PANTHER" id="PTHR30346">
    <property type="entry name" value="TRANSCRIPTIONAL DUAL REGULATOR HCAR-RELATED"/>
    <property type="match status" value="1"/>
</dbReference>
<evidence type="ECO:0000256" key="4">
    <source>
        <dbReference type="ARBA" id="ARBA00023163"/>
    </source>
</evidence>
<dbReference type="InterPro" id="IPR000847">
    <property type="entry name" value="LysR_HTH_N"/>
</dbReference>
<proteinExistence type="inferred from homology"/>
<dbReference type="PRINTS" id="PR00039">
    <property type="entry name" value="HTHLYSR"/>
</dbReference>
<keyword evidence="7" id="KW-1185">Reference proteome</keyword>
<organism evidence="6 7">
    <name type="scientific">Lentzea waywayandensis</name>
    <dbReference type="NCBI Taxonomy" id="84724"/>
    <lineage>
        <taxon>Bacteria</taxon>
        <taxon>Bacillati</taxon>
        <taxon>Actinomycetota</taxon>
        <taxon>Actinomycetes</taxon>
        <taxon>Pseudonocardiales</taxon>
        <taxon>Pseudonocardiaceae</taxon>
        <taxon>Lentzea</taxon>
    </lineage>
</organism>
<protein>
    <submittedName>
        <fullName evidence="6">Regulatory helix-turn-helix protein, lysR family</fullName>
    </submittedName>
</protein>
<dbReference type="PANTHER" id="PTHR30346:SF28">
    <property type="entry name" value="HTH-TYPE TRANSCRIPTIONAL REGULATOR CYNR"/>
    <property type="match status" value="1"/>
</dbReference>
<evidence type="ECO:0000313" key="6">
    <source>
        <dbReference type="EMBL" id="SFR29641.1"/>
    </source>
</evidence>
<dbReference type="GO" id="GO:0003677">
    <property type="term" value="F:DNA binding"/>
    <property type="evidence" value="ECO:0007669"/>
    <property type="project" value="UniProtKB-KW"/>
</dbReference>
<dbReference type="RefSeq" id="WP_407656220.1">
    <property type="nucleotide sequence ID" value="NZ_FOYL01000020.1"/>
</dbReference>
<dbReference type="EMBL" id="FOYL01000020">
    <property type="protein sequence ID" value="SFR29641.1"/>
    <property type="molecule type" value="Genomic_DNA"/>
</dbReference>
<accession>A0A1I6FI71</accession>
<evidence type="ECO:0000313" key="7">
    <source>
        <dbReference type="Proteomes" id="UP000198583"/>
    </source>
</evidence>